<reference evidence="2" key="1">
    <citation type="journal article" date="2022" name="Mol. Ecol. Resour.">
        <title>The genomes of chicory, endive, great burdock and yacon provide insights into Asteraceae palaeo-polyploidization history and plant inulin production.</title>
        <authorList>
            <person name="Fan W."/>
            <person name="Wang S."/>
            <person name="Wang H."/>
            <person name="Wang A."/>
            <person name="Jiang F."/>
            <person name="Liu H."/>
            <person name="Zhao H."/>
            <person name="Xu D."/>
            <person name="Zhang Y."/>
        </authorList>
    </citation>
    <scope>NUCLEOTIDE SEQUENCE [LARGE SCALE GENOMIC DNA]</scope>
    <source>
        <strain evidence="2">cv. Yunnan</strain>
    </source>
</reference>
<reference evidence="1 2" key="2">
    <citation type="journal article" date="2022" name="Mol. Ecol. Resour.">
        <title>The genomes of chicory, endive, great burdock and yacon provide insights into Asteraceae paleo-polyploidization history and plant inulin production.</title>
        <authorList>
            <person name="Fan W."/>
            <person name="Wang S."/>
            <person name="Wang H."/>
            <person name="Wang A."/>
            <person name="Jiang F."/>
            <person name="Liu H."/>
            <person name="Zhao H."/>
            <person name="Xu D."/>
            <person name="Zhang Y."/>
        </authorList>
    </citation>
    <scope>NUCLEOTIDE SEQUENCE [LARGE SCALE GENOMIC DNA]</scope>
    <source>
        <strain evidence="2">cv. Yunnan</strain>
        <tissue evidence="1">Leaves</tissue>
    </source>
</reference>
<protein>
    <submittedName>
        <fullName evidence="1">Uncharacterized protein</fullName>
    </submittedName>
</protein>
<organism evidence="1 2">
    <name type="scientific">Smallanthus sonchifolius</name>
    <dbReference type="NCBI Taxonomy" id="185202"/>
    <lineage>
        <taxon>Eukaryota</taxon>
        <taxon>Viridiplantae</taxon>
        <taxon>Streptophyta</taxon>
        <taxon>Embryophyta</taxon>
        <taxon>Tracheophyta</taxon>
        <taxon>Spermatophyta</taxon>
        <taxon>Magnoliopsida</taxon>
        <taxon>eudicotyledons</taxon>
        <taxon>Gunneridae</taxon>
        <taxon>Pentapetalae</taxon>
        <taxon>asterids</taxon>
        <taxon>campanulids</taxon>
        <taxon>Asterales</taxon>
        <taxon>Asteraceae</taxon>
        <taxon>Asteroideae</taxon>
        <taxon>Heliantheae alliance</taxon>
        <taxon>Millerieae</taxon>
        <taxon>Smallanthus</taxon>
    </lineage>
</organism>
<comment type="caution">
    <text evidence="1">The sequence shown here is derived from an EMBL/GenBank/DDBJ whole genome shotgun (WGS) entry which is preliminary data.</text>
</comment>
<name>A0ACB9EQX9_9ASTR</name>
<keyword evidence="2" id="KW-1185">Reference proteome</keyword>
<proteinExistence type="predicted"/>
<sequence length="309" mass="35022">MVQFTRNNRPKSIEDQRRISPRRETERLKSEPSINLHSYGHLRLPTPVIALPLKPLQSLSLDKKPSFKMEASESEAIFDSLNLNPQLFINSSLNIVDELIDSAFSHLHEEASSQLKVDGSDRAEDLTKGLNYIRNMIQSAMDKRLTMWEKYCFLRVFVVPEGFSLPKDDEASKGDMMDVEAVGDPDSDAQLDSLRTKLIMAEQESVKLKREIQALERQSVISNHQVASVNELMKLSEQVSEDDAFKELQKLATELRAETEKLQTKRADDIRRARLCLWNGDLLRVIGGNGLSNAKPEEIEGFLAGMKPL</sequence>
<gene>
    <name evidence="1" type="ORF">L1987_51666</name>
</gene>
<evidence type="ECO:0000313" key="1">
    <source>
        <dbReference type="EMBL" id="KAI3761254.1"/>
    </source>
</evidence>
<dbReference type="Proteomes" id="UP001056120">
    <property type="component" value="Linkage Group LG17"/>
</dbReference>
<accession>A0ACB9EQX9</accession>
<evidence type="ECO:0000313" key="2">
    <source>
        <dbReference type="Proteomes" id="UP001056120"/>
    </source>
</evidence>
<dbReference type="EMBL" id="CM042034">
    <property type="protein sequence ID" value="KAI3761254.1"/>
    <property type="molecule type" value="Genomic_DNA"/>
</dbReference>